<dbReference type="Gene3D" id="1.10.357.10">
    <property type="entry name" value="Tetracycline Repressor, domain 2"/>
    <property type="match status" value="1"/>
</dbReference>
<dbReference type="Pfam" id="PF00440">
    <property type="entry name" value="TetR_N"/>
    <property type="match status" value="1"/>
</dbReference>
<keyword evidence="2 4" id="KW-0238">DNA-binding</keyword>
<evidence type="ECO:0000256" key="1">
    <source>
        <dbReference type="ARBA" id="ARBA00023015"/>
    </source>
</evidence>
<evidence type="ECO:0000256" key="4">
    <source>
        <dbReference type="PROSITE-ProRule" id="PRU00335"/>
    </source>
</evidence>
<evidence type="ECO:0000256" key="2">
    <source>
        <dbReference type="ARBA" id="ARBA00023125"/>
    </source>
</evidence>
<dbReference type="PROSITE" id="PS50977">
    <property type="entry name" value="HTH_TETR_2"/>
    <property type="match status" value="1"/>
</dbReference>
<dbReference type="InterPro" id="IPR009057">
    <property type="entry name" value="Homeodomain-like_sf"/>
</dbReference>
<evidence type="ECO:0000259" key="5">
    <source>
        <dbReference type="PROSITE" id="PS50977"/>
    </source>
</evidence>
<reference evidence="6 7" key="1">
    <citation type="journal article" date="2018" name="Front. Microbiol.">
        <title>Hydrolytic Capabilities as a Key to Environmental Success: Chitinolytic and Cellulolytic Acidobacteria From Acidic Sub-arctic Soils and Boreal Peatlands.</title>
        <authorList>
            <person name="Belova S.E."/>
            <person name="Ravin N.V."/>
            <person name="Pankratov T.A."/>
            <person name="Rakitin A.L."/>
            <person name="Ivanova A.A."/>
            <person name="Beletsky A.V."/>
            <person name="Mardanov A.V."/>
            <person name="Sinninghe Damste J.S."/>
            <person name="Dedysh S.N."/>
        </authorList>
    </citation>
    <scope>NUCLEOTIDE SEQUENCE [LARGE SCALE GENOMIC DNA]</scope>
    <source>
        <strain evidence="6 7">SBC82</strain>
    </source>
</reference>
<dbReference type="AlphaFoldDB" id="A0A2Z5G4A7"/>
<dbReference type="KEGG" id="abas:ACPOL_4587"/>
<dbReference type="PANTHER" id="PTHR47506:SF7">
    <property type="entry name" value="TRANSCRIPTIONAL REGULATORY PROTEIN"/>
    <property type="match status" value="1"/>
</dbReference>
<organism evidence="6 7">
    <name type="scientific">Acidisarcina polymorpha</name>
    <dbReference type="NCBI Taxonomy" id="2211140"/>
    <lineage>
        <taxon>Bacteria</taxon>
        <taxon>Pseudomonadati</taxon>
        <taxon>Acidobacteriota</taxon>
        <taxon>Terriglobia</taxon>
        <taxon>Terriglobales</taxon>
        <taxon>Acidobacteriaceae</taxon>
        <taxon>Acidisarcina</taxon>
    </lineage>
</organism>
<dbReference type="InterPro" id="IPR036271">
    <property type="entry name" value="Tet_transcr_reg_TetR-rel_C_sf"/>
</dbReference>
<gene>
    <name evidence="6" type="ORF">ACPOL_4587</name>
</gene>
<sequence>MGIADVMKEIGLTQGGFYRHFGSKDELFVDAIALSFRELGDRLERVAESVPSEKAAEAIIDAYLSMDHVRHPETWCALASLAPDIGRMPVSVRKRIDNATMWYMERMSKYMKGADAQEKRHNFILLFSGMAGSVSLIRSLGDSGMKEQALTLARSHYVRVFG</sequence>
<name>A0A2Z5G4A7_9BACT</name>
<feature type="DNA-binding region" description="H-T-H motif" evidence="4">
    <location>
        <begin position="2"/>
        <end position="21"/>
    </location>
</feature>
<keyword evidence="3" id="KW-0804">Transcription</keyword>
<evidence type="ECO:0000313" key="7">
    <source>
        <dbReference type="Proteomes" id="UP000253606"/>
    </source>
</evidence>
<keyword evidence="7" id="KW-1185">Reference proteome</keyword>
<dbReference type="SUPFAM" id="SSF48498">
    <property type="entry name" value="Tetracyclin repressor-like, C-terminal domain"/>
    <property type="match status" value="1"/>
</dbReference>
<feature type="domain" description="HTH tetR-type" evidence="5">
    <location>
        <begin position="1"/>
        <end position="39"/>
    </location>
</feature>
<evidence type="ECO:0000256" key="3">
    <source>
        <dbReference type="ARBA" id="ARBA00023163"/>
    </source>
</evidence>
<dbReference type="InterPro" id="IPR001647">
    <property type="entry name" value="HTH_TetR"/>
</dbReference>
<dbReference type="SUPFAM" id="SSF46689">
    <property type="entry name" value="Homeodomain-like"/>
    <property type="match status" value="1"/>
</dbReference>
<dbReference type="GO" id="GO:0003677">
    <property type="term" value="F:DNA binding"/>
    <property type="evidence" value="ECO:0007669"/>
    <property type="project" value="UniProtKB-UniRule"/>
</dbReference>
<dbReference type="PANTHER" id="PTHR47506">
    <property type="entry name" value="TRANSCRIPTIONAL REGULATORY PROTEIN"/>
    <property type="match status" value="1"/>
</dbReference>
<dbReference type="EMBL" id="CP030840">
    <property type="protein sequence ID" value="AXC13859.1"/>
    <property type="molecule type" value="Genomic_DNA"/>
</dbReference>
<dbReference type="Gene3D" id="1.10.10.60">
    <property type="entry name" value="Homeodomain-like"/>
    <property type="match status" value="1"/>
</dbReference>
<dbReference type="Proteomes" id="UP000253606">
    <property type="component" value="Chromosome"/>
</dbReference>
<protein>
    <submittedName>
        <fullName evidence="6">Transcriptional regulator, TetR family</fullName>
    </submittedName>
</protein>
<accession>A0A2Z5G4A7</accession>
<evidence type="ECO:0000313" key="6">
    <source>
        <dbReference type="EMBL" id="AXC13859.1"/>
    </source>
</evidence>
<proteinExistence type="predicted"/>
<keyword evidence="1" id="KW-0805">Transcription regulation</keyword>